<feature type="transmembrane region" description="Helical" evidence="2">
    <location>
        <begin position="147"/>
        <end position="171"/>
    </location>
</feature>
<feature type="compositionally biased region" description="Basic and acidic residues" evidence="1">
    <location>
        <begin position="306"/>
        <end position="318"/>
    </location>
</feature>
<keyword evidence="2" id="KW-0472">Membrane</keyword>
<dbReference type="RefSeq" id="WP_182162759.1">
    <property type="nucleotide sequence ID" value="NZ_JACEZT010000007.1"/>
</dbReference>
<feature type="transmembrane region" description="Helical" evidence="2">
    <location>
        <begin position="213"/>
        <end position="233"/>
    </location>
</feature>
<dbReference type="EMBL" id="JACEZT010000007">
    <property type="protein sequence ID" value="MBA5637807.1"/>
    <property type="molecule type" value="Genomic_DNA"/>
</dbReference>
<feature type="domain" description="FHA" evidence="3">
    <location>
        <begin position="27"/>
        <end position="77"/>
    </location>
</feature>
<accession>A0A7W2ESG7</accession>
<feature type="transmembrane region" description="Helical" evidence="2">
    <location>
        <begin position="183"/>
        <end position="201"/>
    </location>
</feature>
<dbReference type="InterPro" id="IPR000253">
    <property type="entry name" value="FHA_dom"/>
</dbReference>
<proteinExistence type="predicted"/>
<name>A0A7W2ESG7_9BURK</name>
<feature type="region of interest" description="Disordered" evidence="1">
    <location>
        <begin position="306"/>
        <end position="333"/>
    </location>
</feature>
<comment type="caution">
    <text evidence="4">The sequence shown here is derived from an EMBL/GenBank/DDBJ whole genome shotgun (WGS) entry which is preliminary data.</text>
</comment>
<dbReference type="InterPro" id="IPR008984">
    <property type="entry name" value="SMAD_FHA_dom_sf"/>
</dbReference>
<dbReference type="SMART" id="SM00240">
    <property type="entry name" value="FHA"/>
    <property type="match status" value="1"/>
</dbReference>
<dbReference type="Pfam" id="PF00498">
    <property type="entry name" value="FHA"/>
    <property type="match status" value="1"/>
</dbReference>
<dbReference type="Proteomes" id="UP000534388">
    <property type="component" value="Unassembled WGS sequence"/>
</dbReference>
<dbReference type="AlphaFoldDB" id="A0A7W2ESG7"/>
<keyword evidence="2" id="KW-1133">Transmembrane helix</keyword>
<dbReference type="CDD" id="cd00060">
    <property type="entry name" value="FHA"/>
    <property type="match status" value="1"/>
</dbReference>
<reference evidence="4 5" key="1">
    <citation type="submission" date="2020-07" db="EMBL/GenBank/DDBJ databases">
        <title>Novel species isolated from subtropical streams in China.</title>
        <authorList>
            <person name="Lu H."/>
        </authorList>
    </citation>
    <scope>NUCLEOTIDE SEQUENCE [LARGE SCALE GENOMIC DNA]</scope>
    <source>
        <strain evidence="4 5">LX20W</strain>
    </source>
</reference>
<feature type="transmembrane region" description="Helical" evidence="2">
    <location>
        <begin position="245"/>
        <end position="262"/>
    </location>
</feature>
<feature type="transmembrane region" description="Helical" evidence="2">
    <location>
        <begin position="118"/>
        <end position="135"/>
    </location>
</feature>
<sequence length="333" mass="35780">MKAPYYIELLGRGGDVLQRQRFDTLPIRLGRAYDNDLILDDAHTGAHHAVIEADEHGAPVLRDLGSRNGSIRDGKRVASVALDGNAVVRLGHTRVRLRGADFAVAPELADTTMHGWEGAAPALVGLLLIGLFAGLENWLADIDALQPIRYLLVVVSGLGVGLAWSGGWALANRLFGTHARLGRHLFILGAGLFAVGAWRVLSDVLAFAFSAEWLTRYGNVATIALVCGMLFFHLWTIKPHYPRRFAVSCAILLLAGAGLNLMTNVQSTGRAADELYMSVLLPPALRQSPDHSVADFMAGATRLKAEADAARTRASKDNDEGDDEDEEGDAGGE</sequence>
<dbReference type="PROSITE" id="PS50006">
    <property type="entry name" value="FHA_DOMAIN"/>
    <property type="match status" value="1"/>
</dbReference>
<gene>
    <name evidence="4" type="ORF">H3H37_12160</name>
</gene>
<feature type="compositionally biased region" description="Acidic residues" evidence="1">
    <location>
        <begin position="319"/>
        <end position="333"/>
    </location>
</feature>
<keyword evidence="5" id="KW-1185">Reference proteome</keyword>
<dbReference type="Gene3D" id="2.60.200.20">
    <property type="match status" value="1"/>
</dbReference>
<evidence type="ECO:0000256" key="2">
    <source>
        <dbReference type="SAM" id="Phobius"/>
    </source>
</evidence>
<organism evidence="4 5">
    <name type="scientific">Rugamonas brunnea</name>
    <dbReference type="NCBI Taxonomy" id="2758569"/>
    <lineage>
        <taxon>Bacteria</taxon>
        <taxon>Pseudomonadati</taxon>
        <taxon>Pseudomonadota</taxon>
        <taxon>Betaproteobacteria</taxon>
        <taxon>Burkholderiales</taxon>
        <taxon>Oxalobacteraceae</taxon>
        <taxon>Telluria group</taxon>
        <taxon>Rugamonas</taxon>
    </lineage>
</organism>
<protein>
    <submittedName>
        <fullName evidence="4">FHA domain-containing protein</fullName>
    </submittedName>
</protein>
<dbReference type="SUPFAM" id="SSF49879">
    <property type="entry name" value="SMAD/FHA domain"/>
    <property type="match status" value="1"/>
</dbReference>
<evidence type="ECO:0000259" key="3">
    <source>
        <dbReference type="PROSITE" id="PS50006"/>
    </source>
</evidence>
<evidence type="ECO:0000256" key="1">
    <source>
        <dbReference type="SAM" id="MobiDB-lite"/>
    </source>
</evidence>
<evidence type="ECO:0000313" key="5">
    <source>
        <dbReference type="Proteomes" id="UP000534388"/>
    </source>
</evidence>
<keyword evidence="2" id="KW-0812">Transmembrane</keyword>
<evidence type="ECO:0000313" key="4">
    <source>
        <dbReference type="EMBL" id="MBA5637807.1"/>
    </source>
</evidence>